<evidence type="ECO:0000256" key="6">
    <source>
        <dbReference type="PIRSR" id="PIRSR015582-2"/>
    </source>
</evidence>
<feature type="binding site" evidence="5">
    <location>
        <position position="79"/>
    </location>
    <ligand>
        <name>substrate</name>
    </ligand>
</feature>
<feature type="binding site" evidence="5">
    <location>
        <position position="137"/>
    </location>
    <ligand>
        <name>substrate</name>
    </ligand>
</feature>
<evidence type="ECO:0000256" key="5">
    <source>
        <dbReference type="PIRSR" id="PIRSR015582-1"/>
    </source>
</evidence>
<keyword evidence="3 6" id="KW-0479">Metal-binding</keyword>
<feature type="binding site" evidence="6">
    <location>
        <position position="170"/>
    </location>
    <ligand>
        <name>Mg(2+)</name>
        <dbReference type="ChEBI" id="CHEBI:18420"/>
    </ligand>
</feature>
<dbReference type="AlphaFoldDB" id="A0A7T7HLK4"/>
<dbReference type="Pfam" id="PF03328">
    <property type="entry name" value="HpcH_HpaI"/>
    <property type="match status" value="1"/>
</dbReference>
<evidence type="ECO:0000313" key="8">
    <source>
        <dbReference type="EMBL" id="QQM31441.1"/>
    </source>
</evidence>
<dbReference type="InterPro" id="IPR040442">
    <property type="entry name" value="Pyrv_kinase-like_dom_sf"/>
</dbReference>
<dbReference type="SUPFAM" id="SSF51621">
    <property type="entry name" value="Phosphoenolpyruvate/pyruvate domain"/>
    <property type="match status" value="1"/>
</dbReference>
<evidence type="ECO:0000313" key="9">
    <source>
        <dbReference type="Proteomes" id="UP000596083"/>
    </source>
</evidence>
<dbReference type="KEGG" id="mlut:JET14_04525"/>
<keyword evidence="8" id="KW-0456">Lyase</keyword>
<dbReference type="GO" id="GO:0016829">
    <property type="term" value="F:lyase activity"/>
    <property type="evidence" value="ECO:0007669"/>
    <property type="project" value="UniProtKB-KW"/>
</dbReference>
<keyword evidence="4 6" id="KW-0460">Magnesium</keyword>
<dbReference type="PIRSF" id="PIRSF015582">
    <property type="entry name" value="Cit_lyase_B"/>
    <property type="match status" value="1"/>
</dbReference>
<dbReference type="InterPro" id="IPR015813">
    <property type="entry name" value="Pyrv/PenolPyrv_kinase-like_dom"/>
</dbReference>
<dbReference type="EMBL" id="CP066786">
    <property type="protein sequence ID" value="QQM31441.1"/>
    <property type="molecule type" value="Genomic_DNA"/>
</dbReference>
<evidence type="ECO:0000259" key="7">
    <source>
        <dbReference type="Pfam" id="PF03328"/>
    </source>
</evidence>
<name>A0A7T7HLK4_9HYPH</name>
<dbReference type="Proteomes" id="UP000596083">
    <property type="component" value="Chromosome"/>
</dbReference>
<reference evidence="8 9" key="1">
    <citation type="submission" date="2020-12" db="EMBL/GenBank/DDBJ databases">
        <authorList>
            <person name="Zheng R.K."/>
            <person name="Sun C.M."/>
        </authorList>
    </citation>
    <scope>NUCLEOTIDE SEQUENCE [LARGE SCALE GENOMIC DNA]</scope>
    <source>
        <strain evidence="8 9">ZRK001</strain>
    </source>
</reference>
<organism evidence="8 9">
    <name type="scientific">Martelella lutilitoris</name>
    <dbReference type="NCBI Taxonomy" id="2583532"/>
    <lineage>
        <taxon>Bacteria</taxon>
        <taxon>Pseudomonadati</taxon>
        <taxon>Pseudomonadota</taxon>
        <taxon>Alphaproteobacteria</taxon>
        <taxon>Hyphomicrobiales</taxon>
        <taxon>Aurantimonadaceae</taxon>
        <taxon>Martelella</taxon>
    </lineage>
</organism>
<dbReference type="Gene3D" id="3.20.20.60">
    <property type="entry name" value="Phosphoenolpyruvate-binding domains"/>
    <property type="match status" value="1"/>
</dbReference>
<gene>
    <name evidence="8" type="ORF">JET14_04525</name>
</gene>
<sequence>MSPDIVRNKAVKEIKLWRSALSVPAVNRRALEKSKTLAADAVIYDLEDSVAPGRKAEARENLEQFFTQSRPANVTTAIRINPLDTETGQEDMKTALACQPDAILLPKVETIANVAAASAMLTRNGAPLRIRLWAMLETPAGIVNAAAIAGAYSQASAGGRLEALIVGVNDLRSATGVAAAPGRAYLVPWLMQVVLAARAYDIAVIDGVYNDFADSEGFATECEEARAMGFDGKMLIHPNQIEPANALFSPSEAALAEARAIVEAFAKPEAEGLNVIDLDGRMVERLHLEQAEALLAKAQKSEQETK</sequence>
<evidence type="ECO:0000256" key="2">
    <source>
        <dbReference type="ARBA" id="ARBA00005568"/>
    </source>
</evidence>
<dbReference type="PANTHER" id="PTHR32308:SF10">
    <property type="entry name" value="CITRATE LYASE SUBUNIT BETA"/>
    <property type="match status" value="1"/>
</dbReference>
<evidence type="ECO:0000256" key="1">
    <source>
        <dbReference type="ARBA" id="ARBA00001946"/>
    </source>
</evidence>
<accession>A0A7T7HLK4</accession>
<proteinExistence type="inferred from homology"/>
<dbReference type="GO" id="GO:0006107">
    <property type="term" value="P:oxaloacetate metabolic process"/>
    <property type="evidence" value="ECO:0007669"/>
    <property type="project" value="TreeGrafter"/>
</dbReference>
<feature type="domain" description="HpcH/HpaI aldolase/citrate lyase" evidence="7">
    <location>
        <begin position="18"/>
        <end position="238"/>
    </location>
</feature>
<evidence type="ECO:0000256" key="3">
    <source>
        <dbReference type="ARBA" id="ARBA00022723"/>
    </source>
</evidence>
<comment type="similarity">
    <text evidence="2">Belongs to the HpcH/HpaI aldolase family.</text>
</comment>
<dbReference type="PANTHER" id="PTHR32308">
    <property type="entry name" value="LYASE BETA SUBUNIT, PUTATIVE (AFU_ORTHOLOGUE AFUA_4G13030)-RELATED"/>
    <property type="match status" value="1"/>
</dbReference>
<feature type="binding site" evidence="6">
    <location>
        <position position="137"/>
    </location>
    <ligand>
        <name>Mg(2+)</name>
        <dbReference type="ChEBI" id="CHEBI:18420"/>
    </ligand>
</feature>
<dbReference type="GO" id="GO:0000287">
    <property type="term" value="F:magnesium ion binding"/>
    <property type="evidence" value="ECO:0007669"/>
    <property type="project" value="TreeGrafter"/>
</dbReference>
<protein>
    <submittedName>
        <fullName evidence="8">CoA ester lyase</fullName>
    </submittedName>
</protein>
<comment type="cofactor">
    <cofactor evidence="1">
        <name>Mg(2+)</name>
        <dbReference type="ChEBI" id="CHEBI:18420"/>
    </cofactor>
</comment>
<dbReference type="InterPro" id="IPR005000">
    <property type="entry name" value="Aldolase/citrate-lyase_domain"/>
</dbReference>
<evidence type="ECO:0000256" key="4">
    <source>
        <dbReference type="ARBA" id="ARBA00022842"/>
    </source>
</evidence>
<dbReference type="RefSeq" id="WP_200336990.1">
    <property type="nucleotide sequence ID" value="NZ_CP066786.1"/>
</dbReference>
<dbReference type="InterPro" id="IPR011206">
    <property type="entry name" value="Citrate_lyase_beta/mcl1/mcl2"/>
</dbReference>